<evidence type="ECO:0000256" key="9">
    <source>
        <dbReference type="ARBA" id="ARBA00023065"/>
    </source>
</evidence>
<dbReference type="InterPro" id="IPR000531">
    <property type="entry name" value="Beta-barrel_TonB"/>
</dbReference>
<comment type="similarity">
    <text evidence="2 14 15">Belongs to the TonB-dependent receptor family.</text>
</comment>
<evidence type="ECO:0000259" key="17">
    <source>
        <dbReference type="Pfam" id="PF00593"/>
    </source>
</evidence>
<evidence type="ECO:0000256" key="8">
    <source>
        <dbReference type="ARBA" id="ARBA00023004"/>
    </source>
</evidence>
<dbReference type="PANTHER" id="PTHR32552:SF68">
    <property type="entry name" value="FERRICHROME OUTER MEMBRANE TRANSPORTER_PHAGE RECEPTOR"/>
    <property type="match status" value="1"/>
</dbReference>
<keyword evidence="7 16" id="KW-0732">Signal</keyword>
<keyword evidence="8" id="KW-0408">Iron</keyword>
<evidence type="ECO:0000256" key="3">
    <source>
        <dbReference type="ARBA" id="ARBA00022448"/>
    </source>
</evidence>
<keyword evidence="13 14" id="KW-0998">Cell outer membrane</keyword>
<dbReference type="GO" id="GO:0009279">
    <property type="term" value="C:cell outer membrane"/>
    <property type="evidence" value="ECO:0007669"/>
    <property type="project" value="UniProtKB-SubCell"/>
</dbReference>
<evidence type="ECO:0000256" key="6">
    <source>
        <dbReference type="ARBA" id="ARBA00022692"/>
    </source>
</evidence>
<keyword evidence="20" id="KW-1185">Reference proteome</keyword>
<dbReference type="Pfam" id="PF13715">
    <property type="entry name" value="CarbopepD_reg_2"/>
    <property type="match status" value="1"/>
</dbReference>
<evidence type="ECO:0000256" key="16">
    <source>
        <dbReference type="SAM" id="SignalP"/>
    </source>
</evidence>
<dbReference type="GO" id="GO:0015891">
    <property type="term" value="P:siderophore transport"/>
    <property type="evidence" value="ECO:0007669"/>
    <property type="project" value="InterPro"/>
</dbReference>
<dbReference type="PANTHER" id="PTHR32552">
    <property type="entry name" value="FERRICHROME IRON RECEPTOR-RELATED"/>
    <property type="match status" value="1"/>
</dbReference>
<feature type="domain" description="TonB-dependent receptor-like beta-barrel" evidence="17">
    <location>
        <begin position="357"/>
        <end position="752"/>
    </location>
</feature>
<evidence type="ECO:0000256" key="5">
    <source>
        <dbReference type="ARBA" id="ARBA00022496"/>
    </source>
</evidence>
<protein>
    <submittedName>
        <fullName evidence="19">Iron complex outermembrane receptor protein</fullName>
    </submittedName>
</protein>
<dbReference type="RefSeq" id="WP_107828361.1">
    <property type="nucleotide sequence ID" value="NZ_CP160205.1"/>
</dbReference>
<evidence type="ECO:0000313" key="19">
    <source>
        <dbReference type="EMBL" id="PTQ98180.1"/>
    </source>
</evidence>
<evidence type="ECO:0000256" key="15">
    <source>
        <dbReference type="RuleBase" id="RU003357"/>
    </source>
</evidence>
<name>A0A2T5JBD7_9SPHI</name>
<keyword evidence="9" id="KW-0406">Ion transport</keyword>
<keyword evidence="3 14" id="KW-0813">Transport</keyword>
<proteinExistence type="inferred from homology"/>
<dbReference type="SUPFAM" id="SSF56935">
    <property type="entry name" value="Porins"/>
    <property type="match status" value="1"/>
</dbReference>
<keyword evidence="11 14" id="KW-0472">Membrane</keyword>
<dbReference type="InterPro" id="IPR036942">
    <property type="entry name" value="Beta-barrel_TonB_sf"/>
</dbReference>
<feature type="domain" description="TonB-dependent receptor plug" evidence="18">
    <location>
        <begin position="148"/>
        <end position="238"/>
    </location>
</feature>
<dbReference type="CDD" id="cd01347">
    <property type="entry name" value="ligand_gated_channel"/>
    <property type="match status" value="1"/>
</dbReference>
<dbReference type="GO" id="GO:0015344">
    <property type="term" value="F:siderophore uptake transmembrane transporter activity"/>
    <property type="evidence" value="ECO:0007669"/>
    <property type="project" value="TreeGrafter"/>
</dbReference>
<dbReference type="GO" id="GO:0038023">
    <property type="term" value="F:signaling receptor activity"/>
    <property type="evidence" value="ECO:0007669"/>
    <property type="project" value="InterPro"/>
</dbReference>
<dbReference type="Pfam" id="PF00593">
    <property type="entry name" value="TonB_dep_Rec_b-barrel"/>
    <property type="match status" value="1"/>
</dbReference>
<evidence type="ECO:0000256" key="13">
    <source>
        <dbReference type="ARBA" id="ARBA00023237"/>
    </source>
</evidence>
<keyword evidence="6 14" id="KW-0812">Transmembrane</keyword>
<dbReference type="GO" id="GO:0030246">
    <property type="term" value="F:carbohydrate binding"/>
    <property type="evidence" value="ECO:0007669"/>
    <property type="project" value="InterPro"/>
</dbReference>
<dbReference type="Gene3D" id="2.170.130.10">
    <property type="entry name" value="TonB-dependent receptor, plug domain"/>
    <property type="match status" value="1"/>
</dbReference>
<evidence type="ECO:0000256" key="12">
    <source>
        <dbReference type="ARBA" id="ARBA00023170"/>
    </source>
</evidence>
<dbReference type="OrthoDB" id="9775095at2"/>
<dbReference type="Gene3D" id="2.60.40.1120">
    <property type="entry name" value="Carboxypeptidase-like, regulatory domain"/>
    <property type="match status" value="1"/>
</dbReference>
<evidence type="ECO:0000256" key="7">
    <source>
        <dbReference type="ARBA" id="ARBA00022729"/>
    </source>
</evidence>
<keyword evidence="5" id="KW-0410">Iron transport</keyword>
<comment type="subcellular location">
    <subcellularLocation>
        <location evidence="1 14">Cell outer membrane</location>
        <topology evidence="1 14">Multi-pass membrane protein</topology>
    </subcellularLocation>
</comment>
<evidence type="ECO:0000256" key="4">
    <source>
        <dbReference type="ARBA" id="ARBA00022452"/>
    </source>
</evidence>
<evidence type="ECO:0000256" key="10">
    <source>
        <dbReference type="ARBA" id="ARBA00023077"/>
    </source>
</evidence>
<dbReference type="InterPro" id="IPR037066">
    <property type="entry name" value="Plug_dom_sf"/>
</dbReference>
<accession>A0A2T5JBD7</accession>
<keyword evidence="4 14" id="KW-1134">Transmembrane beta strand</keyword>
<dbReference type="InterPro" id="IPR012910">
    <property type="entry name" value="Plug_dom"/>
</dbReference>
<feature type="chain" id="PRO_5015569415" evidence="16">
    <location>
        <begin position="34"/>
        <end position="780"/>
    </location>
</feature>
<evidence type="ECO:0000313" key="20">
    <source>
        <dbReference type="Proteomes" id="UP000244168"/>
    </source>
</evidence>
<comment type="caution">
    <text evidence="19">The sequence shown here is derived from an EMBL/GenBank/DDBJ whole genome shotgun (WGS) entry which is preliminary data.</text>
</comment>
<keyword evidence="12 19" id="KW-0675">Receptor</keyword>
<dbReference type="AlphaFoldDB" id="A0A2T5JBD7"/>
<feature type="signal peptide" evidence="16">
    <location>
        <begin position="1"/>
        <end position="33"/>
    </location>
</feature>
<sequence length="780" mass="85410">MDSLLCSKKPLSFFSTKFSATLLLLFLTTFAFAQNGSIKGRVETSDGKPAEFVNISLQGTTKGATVSKNGHYSINNIAPGTYTLVASFTGLGTQNRQVTVTSGNTSTENFTLTESNQRLQEVVVSSGKVNKFTRKGSQDVAKLPLSNLENPQIYSVVTSDVMKEQQVVNISQALANVPGAVPSKDPAGGTSITLRGFTAEVAARNGVQFIGAGRSGVDPVNIDHFEVLKGPSAVLFGNVVSSYGGAINMVTKKPFDTFKGEVNYSMGTFGLSRATVDINTPLNADKTVLLRTNAAVNREQSFLTTGHNNTTTFAPSLTFKASDKLTLQFDVEAYKEDLTKTPYLVFNALNVKNINQIPLDYKSVLYNDDLNAVASTLRTYFQANYKFNEHWYSQTNISVNNERVEHSYQYYPTFTDATHIDRSIALYGPITTINSDIQHNLHGDFNIGGLRNRFVWGLDYTHTRTDFTYDFADVDLIDITKPYTPVTKPIADAALQASTPGMFLNNVNQYATYASDLVNLTDNLMVLLSARVDRYQLQGTDGYSQTSVTPKFGLIYQPIKDRISLFGNYMSGFTNNGPAVQPDGTTVVLKPEFARQLEGGVKLDVVHGLVSASLSYYQINIDNSVRYENNFALQDGTQKSQGVEASVTANPAPGLNLLAGYVYNKNQYTRAASGVGKDVTGTPRNVANVWASYKFQPGNPLADVGFGAGANYSEKSYYDLNNTIVIPSFVLFNASVFYDQAKWRFGISGSNLGNKRYYSPSFTANPQQLRQLIASITFKF</sequence>
<evidence type="ECO:0000256" key="14">
    <source>
        <dbReference type="PROSITE-ProRule" id="PRU01360"/>
    </source>
</evidence>
<dbReference type="EMBL" id="QAOQ01000003">
    <property type="protein sequence ID" value="PTQ98180.1"/>
    <property type="molecule type" value="Genomic_DNA"/>
</dbReference>
<dbReference type="Gene3D" id="2.40.170.20">
    <property type="entry name" value="TonB-dependent receptor, beta-barrel domain"/>
    <property type="match status" value="1"/>
</dbReference>
<dbReference type="PROSITE" id="PS52016">
    <property type="entry name" value="TONB_DEPENDENT_REC_3"/>
    <property type="match status" value="1"/>
</dbReference>
<dbReference type="NCBIfam" id="TIGR01783">
    <property type="entry name" value="TonB-siderophor"/>
    <property type="match status" value="1"/>
</dbReference>
<reference evidence="19 20" key="1">
    <citation type="submission" date="2018-04" db="EMBL/GenBank/DDBJ databases">
        <title>Genomic Encyclopedia of Archaeal and Bacterial Type Strains, Phase II (KMG-II): from individual species to whole genera.</title>
        <authorList>
            <person name="Goeker M."/>
        </authorList>
    </citation>
    <scope>NUCLEOTIDE SEQUENCE [LARGE SCALE GENOMIC DNA]</scope>
    <source>
        <strain evidence="19 20">DSM 26809</strain>
    </source>
</reference>
<evidence type="ECO:0000256" key="2">
    <source>
        <dbReference type="ARBA" id="ARBA00009810"/>
    </source>
</evidence>
<dbReference type="InterPro" id="IPR010105">
    <property type="entry name" value="TonB_sidphr_rcpt"/>
</dbReference>
<evidence type="ECO:0000259" key="18">
    <source>
        <dbReference type="Pfam" id="PF07715"/>
    </source>
</evidence>
<dbReference type="SUPFAM" id="SSF49452">
    <property type="entry name" value="Starch-binding domain-like"/>
    <property type="match status" value="1"/>
</dbReference>
<gene>
    <name evidence="19" type="ORF">C8P68_103340</name>
</gene>
<keyword evidence="10 15" id="KW-0798">TonB box</keyword>
<dbReference type="Proteomes" id="UP000244168">
    <property type="component" value="Unassembled WGS sequence"/>
</dbReference>
<evidence type="ECO:0000256" key="11">
    <source>
        <dbReference type="ARBA" id="ARBA00023136"/>
    </source>
</evidence>
<dbReference type="InterPro" id="IPR039426">
    <property type="entry name" value="TonB-dep_rcpt-like"/>
</dbReference>
<evidence type="ECO:0000256" key="1">
    <source>
        <dbReference type="ARBA" id="ARBA00004571"/>
    </source>
</evidence>
<organism evidence="19 20">
    <name type="scientific">Mucilaginibacter yixingensis</name>
    <dbReference type="NCBI Taxonomy" id="1295612"/>
    <lineage>
        <taxon>Bacteria</taxon>
        <taxon>Pseudomonadati</taxon>
        <taxon>Bacteroidota</taxon>
        <taxon>Sphingobacteriia</taxon>
        <taxon>Sphingobacteriales</taxon>
        <taxon>Sphingobacteriaceae</taxon>
        <taxon>Mucilaginibacter</taxon>
    </lineage>
</organism>
<dbReference type="InterPro" id="IPR013784">
    <property type="entry name" value="Carb-bd-like_fold"/>
</dbReference>
<dbReference type="Pfam" id="PF07715">
    <property type="entry name" value="Plug"/>
    <property type="match status" value="1"/>
</dbReference>